<proteinExistence type="predicted"/>
<evidence type="ECO:0000313" key="2">
    <source>
        <dbReference type="Proteomes" id="UP000245695"/>
    </source>
</evidence>
<dbReference type="Pfam" id="PF14595">
    <property type="entry name" value="Thioredoxin_9"/>
    <property type="match status" value="1"/>
</dbReference>
<name>A0A2P2BVZ6_9FIRM</name>
<evidence type="ECO:0000313" key="1">
    <source>
        <dbReference type="EMBL" id="CEI73394.1"/>
    </source>
</evidence>
<sequence length="168" mass="19331">MIEMTIKELFDVGVSFESAVGEGTKSERARIPKNYARINLPKEIESKIMNIDLELNFLISGEIWCPDFQINTTILKKFCDLNPNFNISVITMARGKKFLPPILNIDKENFKGPTIVVLDKNFNIIGYFEERPKAVKDVKNFDDIKLDYYKGKYILDSVNDLLDIICNI</sequence>
<accession>A0A2P2BVZ6</accession>
<dbReference type="AlphaFoldDB" id="A0A2P2BVZ6"/>
<dbReference type="Gene3D" id="3.40.30.10">
    <property type="entry name" value="Glutaredoxin"/>
    <property type="match status" value="1"/>
</dbReference>
<gene>
    <name evidence="1" type="ORF">FRIFI_1864</name>
</gene>
<protein>
    <submittedName>
        <fullName evidence="1">Thioredoxin</fullName>
    </submittedName>
</protein>
<dbReference type="KEGG" id="rhom:FRIFI_1864"/>
<dbReference type="Proteomes" id="UP000245695">
    <property type="component" value="Chromosome 1"/>
</dbReference>
<keyword evidence="2" id="KW-1185">Reference proteome</keyword>
<dbReference type="EMBL" id="LN650648">
    <property type="protein sequence ID" value="CEI73394.1"/>
    <property type="molecule type" value="Genomic_DNA"/>
</dbReference>
<dbReference type="RefSeq" id="WP_166505704.1">
    <property type="nucleotide sequence ID" value="NZ_LN650648.1"/>
</dbReference>
<organism evidence="1 2">
    <name type="scientific">Romboutsia hominis</name>
    <dbReference type="NCBI Taxonomy" id="1507512"/>
    <lineage>
        <taxon>Bacteria</taxon>
        <taxon>Bacillati</taxon>
        <taxon>Bacillota</taxon>
        <taxon>Clostridia</taxon>
        <taxon>Peptostreptococcales</taxon>
        <taxon>Peptostreptococcaceae</taxon>
        <taxon>Romboutsia</taxon>
    </lineage>
</organism>
<reference evidence="1 2" key="1">
    <citation type="submission" date="2014-09" db="EMBL/GenBank/DDBJ databases">
        <authorList>
            <person name="Hornung B.V."/>
        </authorList>
    </citation>
    <scope>NUCLEOTIDE SEQUENCE [LARGE SCALE GENOMIC DNA]</scope>
    <source>
        <strain evidence="1 2">FRIFI</strain>
    </source>
</reference>